<dbReference type="Proteomes" id="UP000664940">
    <property type="component" value="Unassembled WGS sequence"/>
</dbReference>
<organism evidence="2 3">
    <name type="scientific">Phyllostomus discolor</name>
    <name type="common">pale spear-nosed bat</name>
    <dbReference type="NCBI Taxonomy" id="89673"/>
    <lineage>
        <taxon>Eukaryota</taxon>
        <taxon>Metazoa</taxon>
        <taxon>Chordata</taxon>
        <taxon>Craniata</taxon>
        <taxon>Vertebrata</taxon>
        <taxon>Euteleostomi</taxon>
        <taxon>Mammalia</taxon>
        <taxon>Eutheria</taxon>
        <taxon>Laurasiatheria</taxon>
        <taxon>Chiroptera</taxon>
        <taxon>Yangochiroptera</taxon>
        <taxon>Phyllostomidae</taxon>
        <taxon>Phyllostominae</taxon>
        <taxon>Phyllostomus</taxon>
    </lineage>
</organism>
<protein>
    <submittedName>
        <fullName evidence="2">Uncharacterized protein</fullName>
    </submittedName>
</protein>
<gene>
    <name evidence="2" type="ORF">HJG60_008491</name>
</gene>
<reference evidence="2 3" key="1">
    <citation type="journal article" date="2020" name="Nature">
        <title>Six reference-quality genomes reveal evolution of bat adaptations.</title>
        <authorList>
            <person name="Jebb D."/>
            <person name="Huang Z."/>
            <person name="Pippel M."/>
            <person name="Hughes G.M."/>
            <person name="Lavrichenko K."/>
            <person name="Devanna P."/>
            <person name="Winkler S."/>
            <person name="Jermiin L.S."/>
            <person name="Skirmuntt E.C."/>
            <person name="Katzourakis A."/>
            <person name="Burkitt-Gray L."/>
            <person name="Ray D.A."/>
            <person name="Sullivan K.A.M."/>
            <person name="Roscito J.G."/>
            <person name="Kirilenko B.M."/>
            <person name="Davalos L.M."/>
            <person name="Corthals A.P."/>
            <person name="Power M.L."/>
            <person name="Jones G."/>
            <person name="Ransome R.D."/>
            <person name="Dechmann D.K.N."/>
            <person name="Locatelli A.G."/>
            <person name="Puechmaille S.J."/>
            <person name="Fedrigo O."/>
            <person name="Jarvis E.D."/>
            <person name="Hiller M."/>
            <person name="Vernes S.C."/>
            <person name="Myers E.W."/>
            <person name="Teeling E.C."/>
        </authorList>
    </citation>
    <scope>NUCLEOTIDE SEQUENCE [LARGE SCALE GENOMIC DNA]</scope>
    <source>
        <strain evidence="2">Bat1K_MPI-CBG_1</strain>
    </source>
</reference>
<dbReference type="EMBL" id="JABVXQ010000011">
    <property type="protein sequence ID" value="KAF6086299.1"/>
    <property type="molecule type" value="Genomic_DNA"/>
</dbReference>
<keyword evidence="1" id="KW-1133">Transmembrane helix</keyword>
<proteinExistence type="predicted"/>
<comment type="caution">
    <text evidence="2">The sequence shown here is derived from an EMBL/GenBank/DDBJ whole genome shotgun (WGS) entry which is preliminary data.</text>
</comment>
<sequence length="139" mass="15189">MLIDLLSLQPGVCGLRQTSLPFVFFFLSFLLQFYQKTSLPMGFLQGSQGSSLYSPLPLPFPSPSRLTSGASGAGSVTLNSFLSGVPCYPPFNKRYTLTREPVTRSTRLQISSELKQQQQKASRKMKAGLGKGEMWAGCA</sequence>
<feature type="transmembrane region" description="Helical" evidence="1">
    <location>
        <begin position="15"/>
        <end position="34"/>
    </location>
</feature>
<dbReference type="AlphaFoldDB" id="A0A834DNF0"/>
<keyword evidence="1" id="KW-0472">Membrane</keyword>
<evidence type="ECO:0000313" key="2">
    <source>
        <dbReference type="EMBL" id="KAF6086299.1"/>
    </source>
</evidence>
<keyword evidence="1" id="KW-0812">Transmembrane</keyword>
<evidence type="ECO:0000313" key="3">
    <source>
        <dbReference type="Proteomes" id="UP000664940"/>
    </source>
</evidence>
<accession>A0A834DNF0</accession>
<name>A0A834DNF0_9CHIR</name>
<evidence type="ECO:0000256" key="1">
    <source>
        <dbReference type="SAM" id="Phobius"/>
    </source>
</evidence>